<dbReference type="InParanoid" id="A0A7X0JWN3"/>
<keyword evidence="7" id="KW-0547">Nucleotide-binding</keyword>
<reference evidence="13 14" key="1">
    <citation type="submission" date="2020-08" db="EMBL/GenBank/DDBJ databases">
        <title>Genomic Encyclopedia of Type Strains, Phase IV (KMG-IV): sequencing the most valuable type-strain genomes for metagenomic binning, comparative biology and taxonomic classification.</title>
        <authorList>
            <person name="Goeker M."/>
        </authorList>
    </citation>
    <scope>NUCLEOTIDE SEQUENCE [LARGE SCALE GENOMIC DNA]</scope>
    <source>
        <strain evidence="13 14">DSM 22368</strain>
    </source>
</reference>
<keyword evidence="8 13" id="KW-0418">Kinase</keyword>
<evidence type="ECO:0000256" key="9">
    <source>
        <dbReference type="ARBA" id="ARBA00022840"/>
    </source>
</evidence>
<dbReference type="GO" id="GO:0005886">
    <property type="term" value="C:plasma membrane"/>
    <property type="evidence" value="ECO:0007669"/>
    <property type="project" value="UniProtKB-SubCell"/>
</dbReference>
<evidence type="ECO:0000256" key="8">
    <source>
        <dbReference type="ARBA" id="ARBA00022777"/>
    </source>
</evidence>
<keyword evidence="14" id="KW-1185">Reference proteome</keyword>
<keyword evidence="5" id="KW-0597">Phosphoprotein</keyword>
<dbReference type="PANTHER" id="PTHR45528:SF1">
    <property type="entry name" value="SENSOR HISTIDINE KINASE CPXA"/>
    <property type="match status" value="1"/>
</dbReference>
<dbReference type="InterPro" id="IPR050398">
    <property type="entry name" value="HssS/ArlS-like"/>
</dbReference>
<evidence type="ECO:0000256" key="10">
    <source>
        <dbReference type="ARBA" id="ARBA00023012"/>
    </source>
</evidence>
<evidence type="ECO:0000313" key="13">
    <source>
        <dbReference type="EMBL" id="MBB6523567.1"/>
    </source>
</evidence>
<dbReference type="AlphaFoldDB" id="A0A7X0JWN3"/>
<dbReference type="GO" id="GO:0000155">
    <property type="term" value="F:phosphorelay sensor kinase activity"/>
    <property type="evidence" value="ECO:0007669"/>
    <property type="project" value="TreeGrafter"/>
</dbReference>
<evidence type="ECO:0000256" key="2">
    <source>
        <dbReference type="ARBA" id="ARBA00004651"/>
    </source>
</evidence>
<evidence type="ECO:0000256" key="5">
    <source>
        <dbReference type="ARBA" id="ARBA00022553"/>
    </source>
</evidence>
<sequence length="226" mass="25462">MSSDNVSFPQVLATSVQDMKSSLSMLLSSLETISEQSKELDENQRQACSILHYEAARINSELFQLQLLHKLSKNDLVPQIDEYYLIDTLQEQLANCDSLLEVRGVEVDLQCDEDFSWYFDSELISAVVYKNLVNCARYSKGRVQLLAEESDGQLLISISDDGNGYPPFMLEQAELKQLPEQFNSTHLDHFCNRRIAELHTKQNECGSLSIANGGAYGGGLFQLRLP</sequence>
<keyword evidence="10" id="KW-0902">Two-component regulatory system</keyword>
<dbReference type="InterPro" id="IPR036890">
    <property type="entry name" value="HATPase_C_sf"/>
</dbReference>
<dbReference type="PANTHER" id="PTHR45528">
    <property type="entry name" value="SENSOR HISTIDINE KINASE CPXA"/>
    <property type="match status" value="1"/>
</dbReference>
<dbReference type="PROSITE" id="PS50109">
    <property type="entry name" value="HIS_KIN"/>
    <property type="match status" value="1"/>
</dbReference>
<dbReference type="InterPro" id="IPR005467">
    <property type="entry name" value="His_kinase_dom"/>
</dbReference>
<evidence type="ECO:0000256" key="1">
    <source>
        <dbReference type="ARBA" id="ARBA00000085"/>
    </source>
</evidence>
<evidence type="ECO:0000256" key="6">
    <source>
        <dbReference type="ARBA" id="ARBA00022679"/>
    </source>
</evidence>
<dbReference type="Gene3D" id="3.30.565.10">
    <property type="entry name" value="Histidine kinase-like ATPase, C-terminal domain"/>
    <property type="match status" value="1"/>
</dbReference>
<evidence type="ECO:0000259" key="12">
    <source>
        <dbReference type="PROSITE" id="PS50109"/>
    </source>
</evidence>
<organism evidence="13 14">
    <name type="scientific">Pseudoteredinibacter isoporae</name>
    <dbReference type="NCBI Taxonomy" id="570281"/>
    <lineage>
        <taxon>Bacteria</taxon>
        <taxon>Pseudomonadati</taxon>
        <taxon>Pseudomonadota</taxon>
        <taxon>Gammaproteobacteria</taxon>
        <taxon>Cellvibrionales</taxon>
        <taxon>Cellvibrionaceae</taxon>
        <taxon>Pseudoteredinibacter</taxon>
    </lineage>
</organism>
<feature type="domain" description="Histidine kinase" evidence="12">
    <location>
        <begin position="14"/>
        <end position="226"/>
    </location>
</feature>
<keyword evidence="6" id="KW-0808">Transferase</keyword>
<proteinExistence type="predicted"/>
<keyword evidence="9" id="KW-0067">ATP-binding</keyword>
<dbReference type="GO" id="GO:0005524">
    <property type="term" value="F:ATP binding"/>
    <property type="evidence" value="ECO:0007669"/>
    <property type="project" value="UniProtKB-KW"/>
</dbReference>
<dbReference type="RefSeq" id="WP_166843419.1">
    <property type="nucleotide sequence ID" value="NZ_JAAONY010000004.1"/>
</dbReference>
<evidence type="ECO:0000256" key="3">
    <source>
        <dbReference type="ARBA" id="ARBA00012438"/>
    </source>
</evidence>
<evidence type="ECO:0000256" key="7">
    <source>
        <dbReference type="ARBA" id="ARBA00022741"/>
    </source>
</evidence>
<accession>A0A7X0JWN3</accession>
<gene>
    <name evidence="13" type="ORF">HNR48_003881</name>
</gene>
<name>A0A7X0JWN3_9GAMM</name>
<comment type="catalytic activity">
    <reaction evidence="1">
        <text>ATP + protein L-histidine = ADP + protein N-phospho-L-histidine.</text>
        <dbReference type="EC" id="2.7.13.3"/>
    </reaction>
</comment>
<evidence type="ECO:0000313" key="14">
    <source>
        <dbReference type="Proteomes" id="UP000528457"/>
    </source>
</evidence>
<dbReference type="EMBL" id="JACHHT010000004">
    <property type="protein sequence ID" value="MBB6523567.1"/>
    <property type="molecule type" value="Genomic_DNA"/>
</dbReference>
<dbReference type="Proteomes" id="UP000528457">
    <property type="component" value="Unassembled WGS sequence"/>
</dbReference>
<comment type="subcellular location">
    <subcellularLocation>
        <location evidence="2">Cell membrane</location>
        <topology evidence="2">Multi-pass membrane protein</topology>
    </subcellularLocation>
</comment>
<comment type="caution">
    <text evidence="13">The sequence shown here is derived from an EMBL/GenBank/DDBJ whole genome shotgun (WGS) entry which is preliminary data.</text>
</comment>
<dbReference type="EC" id="2.7.13.3" evidence="3"/>
<evidence type="ECO:0000256" key="11">
    <source>
        <dbReference type="ARBA" id="ARBA00023136"/>
    </source>
</evidence>
<evidence type="ECO:0000256" key="4">
    <source>
        <dbReference type="ARBA" id="ARBA00022475"/>
    </source>
</evidence>
<keyword evidence="11" id="KW-0472">Membrane</keyword>
<protein>
    <recommendedName>
        <fullName evidence="3">histidine kinase</fullName>
        <ecNumber evidence="3">2.7.13.3</ecNumber>
    </recommendedName>
</protein>
<keyword evidence="4" id="KW-1003">Cell membrane</keyword>
<dbReference type="SUPFAM" id="SSF55874">
    <property type="entry name" value="ATPase domain of HSP90 chaperone/DNA topoisomerase II/histidine kinase"/>
    <property type="match status" value="1"/>
</dbReference>